<dbReference type="EMBL" id="CP046401">
    <property type="protein sequence ID" value="QGY45211.1"/>
    <property type="molecule type" value="Genomic_DNA"/>
</dbReference>
<proteinExistence type="inferred from homology"/>
<gene>
    <name evidence="8" type="ORF">GM418_16490</name>
</gene>
<sequence length="586" mass="66875">MKSNNKYFRRISTDKILSAVILFLFLAIIHFSCNEDEFLKTEPVDFYSPENSYITSNDYEAAVMNLYARVRDNFFSSASAGDFPNAGFQATDIFHIHKDMGFDTDLASILLPTNDALVYDALWEPAYRIIYDANAIIERSASDDNELTAEEKVYFASEAKFFRGYMYKMLANLYGNVPITLEETKSPKRDYVTSPREEVYQQAATDLKNAADNLENIDEVADYRISNLVALHMLSEVYISLEKWQDAVDAASSVIDHPSTALMTERFGARKDEKAWVTQGEFDTDVYWDLFRQGNQNRSTGNTEAIWVLEYEYNIPGGGDGYGGPYLERLLAPRAWQAKIENNDGSTSTLVPNPNAYAAGRSSGFLRPTHYFYETLWEKSGYEQDLRNSMANIFRDFIVRNPASDHNGKWLFKDNLPIRMASLNDTTRNMYPWLTKTSTPGKQPAEAFLQDPVVEGGLSWSHVAFRDVYGIRLSETYLLRAEAYFGMSETQKAADDINTVRNRAQAPLIDAGDVDIDYILDERARELYAEEFRVLTLARLGKLVERTKKYNPVNGPSYNDYNNLWPIPYSEIEKNLEGDLQQNPGY</sequence>
<keyword evidence="4" id="KW-0472">Membrane</keyword>
<reference evidence="8 9" key="1">
    <citation type="submission" date="2019-11" db="EMBL/GenBank/DDBJ databases">
        <authorList>
            <person name="Zheng R.K."/>
            <person name="Sun C.M."/>
        </authorList>
    </citation>
    <scope>NUCLEOTIDE SEQUENCE [LARGE SCALE GENOMIC DNA]</scope>
    <source>
        <strain evidence="8 9">WC007</strain>
    </source>
</reference>
<evidence type="ECO:0000256" key="1">
    <source>
        <dbReference type="ARBA" id="ARBA00004442"/>
    </source>
</evidence>
<dbReference type="SUPFAM" id="SSF48452">
    <property type="entry name" value="TPR-like"/>
    <property type="match status" value="1"/>
</dbReference>
<evidence type="ECO:0000313" key="8">
    <source>
        <dbReference type="EMBL" id="QGY45211.1"/>
    </source>
</evidence>
<evidence type="ECO:0000256" key="5">
    <source>
        <dbReference type="ARBA" id="ARBA00023237"/>
    </source>
</evidence>
<dbReference type="InterPro" id="IPR012944">
    <property type="entry name" value="SusD_RagB_dom"/>
</dbReference>
<dbReference type="Pfam" id="PF14322">
    <property type="entry name" value="SusD-like_3"/>
    <property type="match status" value="1"/>
</dbReference>
<evidence type="ECO:0000256" key="4">
    <source>
        <dbReference type="ARBA" id="ARBA00023136"/>
    </source>
</evidence>
<dbReference type="InterPro" id="IPR033985">
    <property type="entry name" value="SusD-like_N"/>
</dbReference>
<evidence type="ECO:0000259" key="7">
    <source>
        <dbReference type="Pfam" id="PF14322"/>
    </source>
</evidence>
<keyword evidence="3" id="KW-0732">Signal</keyword>
<dbReference type="InterPro" id="IPR011990">
    <property type="entry name" value="TPR-like_helical_dom_sf"/>
</dbReference>
<keyword evidence="9" id="KW-1185">Reference proteome</keyword>
<name>A0A6I6JRZ7_9BACT</name>
<dbReference type="RefSeq" id="WP_158868270.1">
    <property type="nucleotide sequence ID" value="NZ_CP046401.1"/>
</dbReference>
<dbReference type="Gene3D" id="1.25.40.390">
    <property type="match status" value="1"/>
</dbReference>
<organism evidence="8 9">
    <name type="scientific">Maribellus comscasis</name>
    <dbReference type="NCBI Taxonomy" id="2681766"/>
    <lineage>
        <taxon>Bacteria</taxon>
        <taxon>Pseudomonadati</taxon>
        <taxon>Bacteroidota</taxon>
        <taxon>Bacteroidia</taxon>
        <taxon>Marinilabiliales</taxon>
        <taxon>Prolixibacteraceae</taxon>
        <taxon>Maribellus</taxon>
    </lineage>
</organism>
<comment type="subcellular location">
    <subcellularLocation>
        <location evidence="1">Cell outer membrane</location>
    </subcellularLocation>
</comment>
<protein>
    <submittedName>
        <fullName evidence="8">RagB/SusD family nutrient uptake outer membrane protein</fullName>
    </submittedName>
</protein>
<comment type="similarity">
    <text evidence="2">Belongs to the SusD family.</text>
</comment>
<feature type="domain" description="SusD-like N-terminal" evidence="7">
    <location>
        <begin position="116"/>
        <end position="238"/>
    </location>
</feature>
<keyword evidence="5" id="KW-0998">Cell outer membrane</keyword>
<dbReference type="Proteomes" id="UP000428260">
    <property type="component" value="Chromosome"/>
</dbReference>
<feature type="domain" description="RagB/SusD" evidence="6">
    <location>
        <begin position="467"/>
        <end position="586"/>
    </location>
</feature>
<evidence type="ECO:0000313" key="9">
    <source>
        <dbReference type="Proteomes" id="UP000428260"/>
    </source>
</evidence>
<evidence type="ECO:0000256" key="3">
    <source>
        <dbReference type="ARBA" id="ARBA00022729"/>
    </source>
</evidence>
<dbReference type="Pfam" id="PF07980">
    <property type="entry name" value="SusD_RagB"/>
    <property type="match status" value="1"/>
</dbReference>
<evidence type="ECO:0000259" key="6">
    <source>
        <dbReference type="Pfam" id="PF07980"/>
    </source>
</evidence>
<dbReference type="KEGG" id="mcos:GM418_16490"/>
<evidence type="ECO:0000256" key="2">
    <source>
        <dbReference type="ARBA" id="ARBA00006275"/>
    </source>
</evidence>
<accession>A0A6I6JRZ7</accession>
<dbReference type="GO" id="GO:0009279">
    <property type="term" value="C:cell outer membrane"/>
    <property type="evidence" value="ECO:0007669"/>
    <property type="project" value="UniProtKB-SubCell"/>
</dbReference>
<dbReference type="AlphaFoldDB" id="A0A6I6JRZ7"/>